<sequence length="221" mass="25724">MANVVVDDLSRKGRSVGSLSFIQVVEKTLGIDAQARQFDDPQLFDLKITVFRGGSKKLFIGDDGVFQLQCQISFCNMDGLREMILEEAHIYSGATMMYHDLKKHYWLRRMNKKWCWTCFVVFELSAGHVRLSETRWFASKIRYPRVLSKFANFILVMTSYTSEKLAQIYIREILSTDLVHDALERVKSIEEQLRTAQSRKKSYVDRKFHDVAFIEGGKFLL</sequence>
<name>A0AC58RXN9_TOBAC</name>
<reference evidence="2" key="2">
    <citation type="submission" date="2025-08" db="UniProtKB">
        <authorList>
            <consortium name="RefSeq"/>
        </authorList>
    </citation>
    <scope>IDENTIFICATION</scope>
    <source>
        <tissue evidence="2">Leaf</tissue>
    </source>
</reference>
<dbReference type="Proteomes" id="UP000790787">
    <property type="component" value="Chromosome 1"/>
</dbReference>
<gene>
    <name evidence="2" type="primary">LOC142164156</name>
</gene>
<evidence type="ECO:0000313" key="1">
    <source>
        <dbReference type="Proteomes" id="UP000790787"/>
    </source>
</evidence>
<accession>A0AC58RXN9</accession>
<protein>
    <submittedName>
        <fullName evidence="2">Uncharacterized protein LOC142164156</fullName>
    </submittedName>
</protein>
<proteinExistence type="predicted"/>
<reference evidence="1" key="1">
    <citation type="journal article" date="2014" name="Nat. Commun.">
        <title>The tobacco genome sequence and its comparison with those of tomato and potato.</title>
        <authorList>
            <person name="Sierro N."/>
            <person name="Battey J.N."/>
            <person name="Ouadi S."/>
            <person name="Bakaher N."/>
            <person name="Bovet L."/>
            <person name="Willig A."/>
            <person name="Goepfert S."/>
            <person name="Peitsch M.C."/>
            <person name="Ivanov N.V."/>
        </authorList>
    </citation>
    <scope>NUCLEOTIDE SEQUENCE [LARGE SCALE GENOMIC DNA]</scope>
</reference>
<organism evidence="1 2">
    <name type="scientific">Nicotiana tabacum</name>
    <name type="common">Common tobacco</name>
    <dbReference type="NCBI Taxonomy" id="4097"/>
    <lineage>
        <taxon>Eukaryota</taxon>
        <taxon>Viridiplantae</taxon>
        <taxon>Streptophyta</taxon>
        <taxon>Embryophyta</taxon>
        <taxon>Tracheophyta</taxon>
        <taxon>Spermatophyta</taxon>
        <taxon>Magnoliopsida</taxon>
        <taxon>eudicotyledons</taxon>
        <taxon>Gunneridae</taxon>
        <taxon>Pentapetalae</taxon>
        <taxon>asterids</taxon>
        <taxon>lamiids</taxon>
        <taxon>Solanales</taxon>
        <taxon>Solanaceae</taxon>
        <taxon>Nicotianoideae</taxon>
        <taxon>Nicotianeae</taxon>
        <taxon>Nicotiana</taxon>
    </lineage>
</organism>
<keyword evidence="1" id="KW-1185">Reference proteome</keyword>
<dbReference type="RefSeq" id="XP_075077475.1">
    <property type="nucleotide sequence ID" value="XM_075221374.1"/>
</dbReference>
<evidence type="ECO:0000313" key="2">
    <source>
        <dbReference type="RefSeq" id="XP_075077475.1"/>
    </source>
</evidence>